<comment type="similarity">
    <text evidence="8">Belongs to the 4Fe4S bacterial-type ferredoxin family. RnfC subfamily.</text>
</comment>
<comment type="subcellular location">
    <subcellularLocation>
        <location evidence="8">Cell membrane</location>
        <topology evidence="8">Peripheral membrane protein</topology>
    </subcellularLocation>
</comment>
<feature type="binding site" evidence="8">
    <location>
        <position position="366"/>
    </location>
    <ligand>
        <name>[4Fe-4S] cluster</name>
        <dbReference type="ChEBI" id="CHEBI:49883"/>
        <label>2</label>
    </ligand>
</feature>
<dbReference type="InterPro" id="IPR026902">
    <property type="entry name" value="RnfC_N"/>
</dbReference>
<dbReference type="GO" id="GO:0022900">
    <property type="term" value="P:electron transport chain"/>
    <property type="evidence" value="ECO:0007669"/>
    <property type="project" value="UniProtKB-UniRule"/>
</dbReference>
<feature type="binding site" evidence="8">
    <location>
        <position position="401"/>
    </location>
    <ligand>
        <name>[4Fe-4S] cluster</name>
        <dbReference type="ChEBI" id="CHEBI:49883"/>
        <label>2</label>
    </ligand>
</feature>
<dbReference type="GO" id="GO:0009055">
    <property type="term" value="F:electron transfer activity"/>
    <property type="evidence" value="ECO:0007669"/>
    <property type="project" value="InterPro"/>
</dbReference>
<dbReference type="PANTHER" id="PTHR43034">
    <property type="entry name" value="ION-TRANSLOCATING OXIDOREDUCTASE COMPLEX SUBUNIT C"/>
    <property type="match status" value="1"/>
</dbReference>
<feature type="domain" description="4Fe-4S ferredoxin-type" evidence="9">
    <location>
        <begin position="386"/>
        <end position="415"/>
    </location>
</feature>
<gene>
    <name evidence="8" type="primary">rnfC</name>
    <name evidence="10" type="ORF">CLV62_11160</name>
</gene>
<dbReference type="AlphaFoldDB" id="A0A2V3PND5"/>
<dbReference type="Pfam" id="PF12838">
    <property type="entry name" value="Fer4_7"/>
    <property type="match status" value="1"/>
</dbReference>
<feature type="binding site" evidence="8">
    <location>
        <position position="395"/>
    </location>
    <ligand>
        <name>[4Fe-4S] cluster</name>
        <dbReference type="ChEBI" id="CHEBI:49883"/>
        <label>2</label>
    </ligand>
</feature>
<evidence type="ECO:0000256" key="8">
    <source>
        <dbReference type="HAMAP-Rule" id="MF_00461"/>
    </source>
</evidence>
<evidence type="ECO:0000256" key="6">
    <source>
        <dbReference type="ARBA" id="ARBA00023004"/>
    </source>
</evidence>
<dbReference type="Proteomes" id="UP000247973">
    <property type="component" value="Unassembled WGS sequence"/>
</dbReference>
<dbReference type="OrthoDB" id="9767754at2"/>
<evidence type="ECO:0000256" key="5">
    <source>
        <dbReference type="ARBA" id="ARBA00022982"/>
    </source>
</evidence>
<dbReference type="Gene3D" id="3.30.70.20">
    <property type="match status" value="1"/>
</dbReference>
<dbReference type="GO" id="GO:0046872">
    <property type="term" value="F:metal ion binding"/>
    <property type="evidence" value="ECO:0007669"/>
    <property type="project" value="UniProtKB-KW"/>
</dbReference>
<dbReference type="Pfam" id="PF01512">
    <property type="entry name" value="Complex1_51K"/>
    <property type="match status" value="1"/>
</dbReference>
<evidence type="ECO:0000256" key="2">
    <source>
        <dbReference type="ARBA" id="ARBA00022485"/>
    </source>
</evidence>
<dbReference type="InterPro" id="IPR017896">
    <property type="entry name" value="4Fe4S_Fe-S-bd"/>
</dbReference>
<dbReference type="GO" id="GO:0005886">
    <property type="term" value="C:plasma membrane"/>
    <property type="evidence" value="ECO:0007669"/>
    <property type="project" value="UniProtKB-SubCell"/>
</dbReference>
<dbReference type="SUPFAM" id="SSF142019">
    <property type="entry name" value="Nqo1 FMN-binding domain-like"/>
    <property type="match status" value="1"/>
</dbReference>
<dbReference type="Pfam" id="PF13375">
    <property type="entry name" value="RnfC_N"/>
    <property type="match status" value="1"/>
</dbReference>
<sequence>MMHIFSMKSKTKQMSISDIPDAPVLYLPLLQHIGQAAKPIVEVGEYVLKYQLIAEETRNLSANIHAPVSGTIKAIELHPLADGTLVETIVLQNDFRNEEITRPAIEVDNLTSDEILAIIKGAGIVGEGGAQFPTFVKYNLLGKKIDTFIVNGTECEPYLTADYALMRDKTEELFRGILLINKVLQAREIVLSIEKQNKELLDIFSPFLSQSEYKNIRVAILPNQYPQGGELQLIKSVTGKELARGVLPKDEGLMVSNVGTIHAVYNALVESKPLTERIITVSGEQSKKSGNYQVKIGTPISHVLEYQNLTNTLDDKQLVLGGPMMGKNVVETSAPIIKGSSGVLFFKKKEIKRNNCISCGYCVDVCPMKLMPLVFAENYRTGKIASLEKYSLNSCIECAACEYICPSDVPLMESIKEGKIKLNALLTHAN</sequence>
<evidence type="ECO:0000256" key="3">
    <source>
        <dbReference type="ARBA" id="ARBA00022723"/>
    </source>
</evidence>
<dbReference type="GO" id="GO:0051539">
    <property type="term" value="F:4 iron, 4 sulfur cluster binding"/>
    <property type="evidence" value="ECO:0007669"/>
    <property type="project" value="UniProtKB-KW"/>
</dbReference>
<dbReference type="SUPFAM" id="SSF46548">
    <property type="entry name" value="alpha-helical ferredoxin"/>
    <property type="match status" value="1"/>
</dbReference>
<dbReference type="InterPro" id="IPR017900">
    <property type="entry name" value="4Fe4S_Fe_S_CS"/>
</dbReference>
<keyword evidence="5 8" id="KW-0249">Electron transport</keyword>
<keyword evidence="6 8" id="KW-0408">Iron</keyword>
<evidence type="ECO:0000313" key="10">
    <source>
        <dbReference type="EMBL" id="PXV64102.1"/>
    </source>
</evidence>
<keyword evidence="8" id="KW-1278">Translocase</keyword>
<organism evidence="10 11">
    <name type="scientific">Dysgonomonas alginatilytica</name>
    <dbReference type="NCBI Taxonomy" id="1605892"/>
    <lineage>
        <taxon>Bacteria</taxon>
        <taxon>Pseudomonadati</taxon>
        <taxon>Bacteroidota</taxon>
        <taxon>Bacteroidia</taxon>
        <taxon>Bacteroidales</taxon>
        <taxon>Dysgonomonadaceae</taxon>
        <taxon>Dysgonomonas</taxon>
    </lineage>
</organism>
<keyword evidence="1 8" id="KW-0813">Transport</keyword>
<keyword evidence="11" id="KW-1185">Reference proteome</keyword>
<feature type="binding site" evidence="8">
    <location>
        <position position="398"/>
    </location>
    <ligand>
        <name>[4Fe-4S] cluster</name>
        <dbReference type="ChEBI" id="CHEBI:49883"/>
        <label>2</label>
    </ligand>
</feature>
<dbReference type="InterPro" id="IPR011538">
    <property type="entry name" value="Nuo51_FMN-bd"/>
</dbReference>
<comment type="cofactor">
    <cofactor evidence="8">
        <name>[4Fe-4S] cluster</name>
        <dbReference type="ChEBI" id="CHEBI:49883"/>
    </cofactor>
    <text evidence="8">Binds 2 [4Fe-4S] clusters per subunit.</text>
</comment>
<dbReference type="PROSITE" id="PS00198">
    <property type="entry name" value="4FE4S_FER_1"/>
    <property type="match status" value="1"/>
</dbReference>
<keyword evidence="8" id="KW-1003">Cell membrane</keyword>
<dbReference type="PANTHER" id="PTHR43034:SF2">
    <property type="entry name" value="ION-TRANSLOCATING OXIDOREDUCTASE COMPLEX SUBUNIT C"/>
    <property type="match status" value="1"/>
</dbReference>
<keyword evidence="3 8" id="KW-0479">Metal-binding</keyword>
<dbReference type="InterPro" id="IPR037225">
    <property type="entry name" value="Nuo51_FMN-bd_sf"/>
</dbReference>
<name>A0A2V3PND5_9BACT</name>
<dbReference type="RefSeq" id="WP_110310662.1">
    <property type="nucleotide sequence ID" value="NZ_QICL01000011.1"/>
</dbReference>
<feature type="binding site" evidence="8">
    <location>
        <position position="405"/>
    </location>
    <ligand>
        <name>[4Fe-4S] cluster</name>
        <dbReference type="ChEBI" id="CHEBI:49883"/>
        <label>1</label>
    </ligand>
</feature>
<evidence type="ECO:0000313" key="11">
    <source>
        <dbReference type="Proteomes" id="UP000247973"/>
    </source>
</evidence>
<feature type="domain" description="4Fe-4S ferredoxin-type" evidence="9">
    <location>
        <begin position="347"/>
        <end position="376"/>
    </location>
</feature>
<evidence type="ECO:0000256" key="1">
    <source>
        <dbReference type="ARBA" id="ARBA00022448"/>
    </source>
</evidence>
<feature type="binding site" evidence="8">
    <location>
        <position position="359"/>
    </location>
    <ligand>
        <name>[4Fe-4S] cluster</name>
        <dbReference type="ChEBI" id="CHEBI:49883"/>
        <label>1</label>
    </ligand>
</feature>
<feature type="binding site" evidence="8">
    <location>
        <position position="356"/>
    </location>
    <ligand>
        <name>[4Fe-4S] cluster</name>
        <dbReference type="ChEBI" id="CHEBI:49883"/>
        <label>1</label>
    </ligand>
</feature>
<dbReference type="NCBIfam" id="NF003454">
    <property type="entry name" value="PRK05035.1"/>
    <property type="match status" value="1"/>
</dbReference>
<dbReference type="InterPro" id="IPR010208">
    <property type="entry name" value="Ion_transpt_RnfC/RsxC"/>
</dbReference>
<keyword evidence="8" id="KW-0472">Membrane</keyword>
<comment type="function">
    <text evidence="8">Part of a membrane-bound complex that couples electron transfer with translocation of ions across the membrane.</text>
</comment>
<comment type="subunit">
    <text evidence="8">The complex is composed of six subunits: RnfA, RnfB, RnfC, RnfD, RnfE and RnfG.</text>
</comment>
<protein>
    <recommendedName>
        <fullName evidence="8">Ion-translocating oxidoreductase complex subunit C</fullName>
        <ecNumber evidence="8">7.-.-.-</ecNumber>
    </recommendedName>
    <alternativeName>
        <fullName evidence="8">Rnf electron transport complex subunit C</fullName>
    </alternativeName>
</protein>
<keyword evidence="4 8" id="KW-0677">Repeat</keyword>
<keyword evidence="7 8" id="KW-0411">Iron-sulfur</keyword>
<dbReference type="EC" id="7.-.-.-" evidence="8"/>
<dbReference type="EMBL" id="QICL01000011">
    <property type="protein sequence ID" value="PXV64102.1"/>
    <property type="molecule type" value="Genomic_DNA"/>
</dbReference>
<evidence type="ECO:0000256" key="4">
    <source>
        <dbReference type="ARBA" id="ARBA00022737"/>
    </source>
</evidence>
<reference evidence="10 11" key="1">
    <citation type="submission" date="2018-03" db="EMBL/GenBank/DDBJ databases">
        <title>Genomic Encyclopedia of Archaeal and Bacterial Type Strains, Phase II (KMG-II): from individual species to whole genera.</title>
        <authorList>
            <person name="Goeker M."/>
        </authorList>
    </citation>
    <scope>NUCLEOTIDE SEQUENCE [LARGE SCALE GENOMIC DNA]</scope>
    <source>
        <strain evidence="10 11">DSM 100214</strain>
    </source>
</reference>
<evidence type="ECO:0000256" key="7">
    <source>
        <dbReference type="ARBA" id="ARBA00023014"/>
    </source>
</evidence>
<dbReference type="NCBIfam" id="TIGR01945">
    <property type="entry name" value="rnfC"/>
    <property type="match status" value="1"/>
</dbReference>
<accession>A0A2V3PND5</accession>
<dbReference type="PROSITE" id="PS51379">
    <property type="entry name" value="4FE4S_FER_2"/>
    <property type="match status" value="2"/>
</dbReference>
<dbReference type="Gene3D" id="3.40.50.11540">
    <property type="entry name" value="NADH-ubiquinone oxidoreductase 51kDa subunit"/>
    <property type="match status" value="1"/>
</dbReference>
<comment type="caution">
    <text evidence="10">The sequence shown here is derived from an EMBL/GenBank/DDBJ whole genome shotgun (WGS) entry which is preliminary data.</text>
</comment>
<proteinExistence type="inferred from homology"/>
<keyword evidence="2 8" id="KW-0004">4Fe-4S</keyword>
<feature type="binding site" evidence="8">
    <location>
        <position position="362"/>
    </location>
    <ligand>
        <name>[4Fe-4S] cluster</name>
        <dbReference type="ChEBI" id="CHEBI:49883"/>
        <label>1</label>
    </ligand>
</feature>
<dbReference type="HAMAP" id="MF_00461">
    <property type="entry name" value="RsxC_RnfC"/>
    <property type="match status" value="1"/>
</dbReference>
<evidence type="ECO:0000259" key="9">
    <source>
        <dbReference type="PROSITE" id="PS51379"/>
    </source>
</evidence>